<name>A0A165Z6K9_9EURY</name>
<dbReference type="SUPFAM" id="SSF53800">
    <property type="entry name" value="Chelatase"/>
    <property type="match status" value="2"/>
</dbReference>
<dbReference type="STRING" id="55758.MBFIL_18090"/>
<dbReference type="AlphaFoldDB" id="A0A165Z6K9"/>
<dbReference type="RefSeq" id="WP_066973829.1">
    <property type="nucleotide sequence ID" value="NZ_LWMT01000280.1"/>
</dbReference>
<dbReference type="OrthoDB" id="11653at2157"/>
<dbReference type="InterPro" id="IPR002762">
    <property type="entry name" value="CbiX-like"/>
</dbReference>
<dbReference type="Pfam" id="PF01903">
    <property type="entry name" value="CbiX"/>
    <property type="match status" value="2"/>
</dbReference>
<evidence type="ECO:0000313" key="6">
    <source>
        <dbReference type="EMBL" id="KZX10311.1"/>
    </source>
</evidence>
<dbReference type="Gene3D" id="3.40.50.1400">
    <property type="match status" value="2"/>
</dbReference>
<comment type="caution">
    <text evidence="6">The sequence shown here is derived from an EMBL/GenBank/DDBJ whole genome shotgun (WGS) entry which is preliminary data.</text>
</comment>
<dbReference type="CDD" id="cd03416">
    <property type="entry name" value="CbiX_SirB_N"/>
    <property type="match status" value="2"/>
</dbReference>
<keyword evidence="2" id="KW-0479">Metal-binding</keyword>
<feature type="region of interest" description="Disordered" evidence="5">
    <location>
        <begin position="257"/>
        <end position="281"/>
    </location>
</feature>
<dbReference type="PATRIC" id="fig|55758.3.peg.2027"/>
<gene>
    <name evidence="6" type="primary">cbiX</name>
    <name evidence="6" type="ORF">MBFIL_18090</name>
</gene>
<evidence type="ECO:0000256" key="4">
    <source>
        <dbReference type="ARBA" id="ARBA00023285"/>
    </source>
</evidence>
<evidence type="ECO:0000256" key="3">
    <source>
        <dbReference type="ARBA" id="ARBA00023239"/>
    </source>
</evidence>
<dbReference type="GO" id="GO:0046872">
    <property type="term" value="F:metal ion binding"/>
    <property type="evidence" value="ECO:0007669"/>
    <property type="project" value="UniProtKB-KW"/>
</dbReference>
<dbReference type="Proteomes" id="UP000077066">
    <property type="component" value="Unassembled WGS sequence"/>
</dbReference>
<keyword evidence="7" id="KW-1185">Reference proteome</keyword>
<dbReference type="NCBIfam" id="NF033198">
    <property type="entry name" value="F430_CfbA"/>
    <property type="match status" value="1"/>
</dbReference>
<keyword evidence="3 6" id="KW-0456">Lyase</keyword>
<evidence type="ECO:0000313" key="7">
    <source>
        <dbReference type="Proteomes" id="UP000077066"/>
    </source>
</evidence>
<reference evidence="6 7" key="1">
    <citation type="submission" date="2016-04" db="EMBL/GenBank/DDBJ databases">
        <title>Genome sequence of Methanobrevibacter filiformis DSM 11501.</title>
        <authorList>
            <person name="Poehlein A."/>
            <person name="Seedorf H."/>
            <person name="Daniel R."/>
        </authorList>
    </citation>
    <scope>NUCLEOTIDE SEQUENCE [LARGE SCALE GENOMIC DNA]</scope>
    <source>
        <strain evidence="6 7">DSM 11501</strain>
    </source>
</reference>
<evidence type="ECO:0000256" key="2">
    <source>
        <dbReference type="ARBA" id="ARBA00022723"/>
    </source>
</evidence>
<evidence type="ECO:0000256" key="1">
    <source>
        <dbReference type="ARBA" id="ARBA00022573"/>
    </source>
</evidence>
<keyword evidence="4" id="KW-0170">Cobalt</keyword>
<dbReference type="SMR" id="A0A165Z6K9"/>
<accession>A0A165Z6K9</accession>
<dbReference type="PANTHER" id="PTHR33542">
    <property type="entry name" value="SIROHYDROCHLORIN FERROCHELATASE, CHLOROPLASTIC"/>
    <property type="match status" value="1"/>
</dbReference>
<dbReference type="NCBIfam" id="NF002090">
    <property type="entry name" value="PRK00923.1"/>
    <property type="match status" value="1"/>
</dbReference>
<dbReference type="EC" id="4.99.1.3" evidence="6"/>
<dbReference type="GO" id="GO:0009236">
    <property type="term" value="P:cobalamin biosynthetic process"/>
    <property type="evidence" value="ECO:0007669"/>
    <property type="project" value="UniProtKB-KW"/>
</dbReference>
<dbReference type="EMBL" id="LWMT01000280">
    <property type="protein sequence ID" value="KZX10311.1"/>
    <property type="molecule type" value="Genomic_DNA"/>
</dbReference>
<evidence type="ECO:0000256" key="5">
    <source>
        <dbReference type="SAM" id="MobiDB-lite"/>
    </source>
</evidence>
<dbReference type="PANTHER" id="PTHR33542:SF3">
    <property type="entry name" value="SIROHYDROCHLORIN FERROCHELATASE, CHLOROPLASTIC"/>
    <property type="match status" value="1"/>
</dbReference>
<organism evidence="6 7">
    <name type="scientific">Methanobrevibacter filiformis</name>
    <dbReference type="NCBI Taxonomy" id="55758"/>
    <lineage>
        <taxon>Archaea</taxon>
        <taxon>Methanobacteriati</taxon>
        <taxon>Methanobacteriota</taxon>
        <taxon>Methanomada group</taxon>
        <taxon>Methanobacteria</taxon>
        <taxon>Methanobacteriales</taxon>
        <taxon>Methanobacteriaceae</taxon>
        <taxon>Methanobrevibacter</taxon>
    </lineage>
</organism>
<proteinExistence type="predicted"/>
<protein>
    <submittedName>
        <fullName evidence="6">Sirohydrochlorin cobaltochelatase</fullName>
        <ecNumber evidence="6">4.99.1.3</ecNumber>
    </submittedName>
</protein>
<sequence length="314" mass="35148">MDSNSKLPNENNDSKIGVVLISHGSSLPASQNTFEEIKKEFQNQTNYHVEIGYMKVSKPSIPEAVNLLSSYGVEKIIAIPVFLAKGIHTNIDIPIMLGLNPKETDPRSPNGTYPENHYLNQVKPANFANIILLDPFGPDELILEIIESKINAALSKIAIDKSKVGIILVSHGSRLNYNKEFITDLFNLYSKNNDYNSTFAFMELTHPSISESINDLTSKIVIEHLIVVPVFIATGVHTTRDIPTILKLIDIDKENNHTHDNDHTNSHSLKHSHSHDHTHSNEKIDFNGEITYLDPIGADPILIELIKRRVNNVL</sequence>
<dbReference type="InterPro" id="IPR050963">
    <property type="entry name" value="Sirohydro_Cobaltochel/CbiX"/>
</dbReference>
<keyword evidence="1" id="KW-0169">Cobalamin biosynthesis</keyword>
<dbReference type="GO" id="GO:0016852">
    <property type="term" value="F:sirohydrochlorin cobaltochelatase activity"/>
    <property type="evidence" value="ECO:0007669"/>
    <property type="project" value="UniProtKB-EC"/>
</dbReference>